<dbReference type="Proteomes" id="UP000467700">
    <property type="component" value="Unassembled WGS sequence"/>
</dbReference>
<comment type="caution">
    <text evidence="3">The sequence shown here is derived from an EMBL/GenBank/DDBJ whole genome shotgun (WGS) entry which is preliminary data.</text>
</comment>
<dbReference type="OrthoDB" id="10067381at2759"/>
<protein>
    <submittedName>
        <fullName evidence="3">Uncharacterized protein</fullName>
    </submittedName>
</protein>
<proteinExistence type="inferred from homology"/>
<evidence type="ECO:0000256" key="2">
    <source>
        <dbReference type="SAM" id="MobiDB-lite"/>
    </source>
</evidence>
<evidence type="ECO:0000313" key="3">
    <source>
        <dbReference type="EMBL" id="CAA7263645.1"/>
    </source>
</evidence>
<dbReference type="InterPro" id="IPR023398">
    <property type="entry name" value="TIF_eIF4e-like"/>
</dbReference>
<feature type="region of interest" description="Disordered" evidence="2">
    <location>
        <begin position="1"/>
        <end position="35"/>
    </location>
</feature>
<dbReference type="Gene3D" id="3.30.760.10">
    <property type="entry name" value="RNA Cap, Translation Initiation Factor Eif4e"/>
    <property type="match status" value="2"/>
</dbReference>
<dbReference type="InterPro" id="IPR015034">
    <property type="entry name" value="Bles03"/>
</dbReference>
<dbReference type="PANTHER" id="PTHR31977">
    <property type="entry name" value="UPF0696 PROTEIN C11ORF68"/>
    <property type="match status" value="1"/>
</dbReference>
<gene>
    <name evidence="3" type="ORF">AAE3_LOCUS5891</name>
</gene>
<keyword evidence="4" id="KW-1185">Reference proteome</keyword>
<comment type="similarity">
    <text evidence="1">Belongs to the UPF0696 family.</text>
</comment>
<evidence type="ECO:0000313" key="4">
    <source>
        <dbReference type="Proteomes" id="UP000467700"/>
    </source>
</evidence>
<name>A0A8S0VRJ0_CYCAE</name>
<accession>A0A8S0VRJ0</accession>
<reference evidence="3 4" key="1">
    <citation type="submission" date="2020-01" db="EMBL/GenBank/DDBJ databases">
        <authorList>
            <person name="Gupta K D."/>
        </authorList>
    </citation>
    <scope>NUCLEOTIDE SEQUENCE [LARGE SCALE GENOMIC DNA]</scope>
</reference>
<organism evidence="3 4">
    <name type="scientific">Cyclocybe aegerita</name>
    <name type="common">Black poplar mushroom</name>
    <name type="synonym">Agrocybe aegerita</name>
    <dbReference type="NCBI Taxonomy" id="1973307"/>
    <lineage>
        <taxon>Eukaryota</taxon>
        <taxon>Fungi</taxon>
        <taxon>Dikarya</taxon>
        <taxon>Basidiomycota</taxon>
        <taxon>Agaricomycotina</taxon>
        <taxon>Agaricomycetes</taxon>
        <taxon>Agaricomycetidae</taxon>
        <taxon>Agaricales</taxon>
        <taxon>Agaricineae</taxon>
        <taxon>Bolbitiaceae</taxon>
        <taxon>Cyclocybe</taxon>
    </lineage>
</organism>
<dbReference type="AlphaFoldDB" id="A0A8S0VRJ0"/>
<dbReference type="EMBL" id="CACVBS010000040">
    <property type="protein sequence ID" value="CAA7263645.1"/>
    <property type="molecule type" value="Genomic_DNA"/>
</dbReference>
<sequence length="192" mass="21290">MDEDVAMMAVDGQETPTSTSNSRSVAPPASPQDLSSVWTAENSTQQRIIQFITRWPPSRTPFAYGPWIYASRGGMSEGIAGQNIPGLKAAFQALLGAGRVTVDTVDQISKTNNVVTGKWMGVVKVSTCKEGEKHVICIYVNDYTNKPEVDALRKGLRSLGVKWRIGFKTDAYTHLNIYKDNPWNLRPSRFHE</sequence>
<feature type="compositionally biased region" description="Polar residues" evidence="2">
    <location>
        <begin position="14"/>
        <end position="24"/>
    </location>
</feature>
<evidence type="ECO:0000256" key="1">
    <source>
        <dbReference type="ARBA" id="ARBA00010568"/>
    </source>
</evidence>
<dbReference type="PANTHER" id="PTHR31977:SF1">
    <property type="entry name" value="UPF0696 PROTEIN C11ORF68"/>
    <property type="match status" value="1"/>
</dbReference>
<dbReference type="SUPFAM" id="SSF55418">
    <property type="entry name" value="eIF4e-like"/>
    <property type="match status" value="1"/>
</dbReference>